<sequence length="230" mass="25912">MKKYTANGNSFVLFDISKTSISDNEKKKWVLENCKDRDGALFVEKRDGIYYMDYFNKDGSRAPFCGNGARVFFYYLQNEKKENVSKFLTDAGLVFGKIYNGKILIKMPKPSIAQKIKIENFSGYLLKVGVPHFVTFVDNVDKIMINNIGKKLRKKLNANINFVQKLSKNTIKVRTFERGVEGETLSCGSGSTASAIILNENKVKVITKGGILYVHILNDGFYLEGGVENV</sequence>
<feature type="active site" evidence="9">
    <location>
        <position position="65"/>
    </location>
</feature>
<dbReference type="Proteomes" id="UP000242616">
    <property type="component" value="Unassembled WGS sequence"/>
</dbReference>
<comment type="catalytic activity">
    <reaction evidence="7">
        <text>(2S,6S)-2,6-diaminopimelate = meso-2,6-diaminopimelate</text>
        <dbReference type="Rhea" id="RHEA:15393"/>
        <dbReference type="ChEBI" id="CHEBI:57609"/>
        <dbReference type="ChEBI" id="CHEBI:57791"/>
        <dbReference type="EC" id="5.1.1.7"/>
    </reaction>
</comment>
<dbReference type="EC" id="5.1.1.7" evidence="3 8"/>
<dbReference type="NCBIfam" id="TIGR00652">
    <property type="entry name" value="DapF"/>
    <property type="match status" value="1"/>
</dbReference>
<evidence type="ECO:0000256" key="3">
    <source>
        <dbReference type="ARBA" id="ARBA00013080"/>
    </source>
</evidence>
<dbReference type="Pfam" id="PF01678">
    <property type="entry name" value="DAP_epimerase"/>
    <property type="match status" value="2"/>
</dbReference>
<name>A0ABX3IKW4_9BACT</name>
<dbReference type="Gene3D" id="3.10.310.10">
    <property type="entry name" value="Diaminopimelate Epimerase, Chain A, domain 1"/>
    <property type="match status" value="2"/>
</dbReference>
<dbReference type="PANTHER" id="PTHR31689:SF0">
    <property type="entry name" value="DIAMINOPIMELATE EPIMERASE"/>
    <property type="match status" value="1"/>
</dbReference>
<comment type="similarity">
    <text evidence="2">Belongs to the diaminopimelate epimerase family.</text>
</comment>
<keyword evidence="5" id="KW-0457">Lysine biosynthesis</keyword>
<dbReference type="PANTHER" id="PTHR31689">
    <property type="entry name" value="DIAMINOPIMELATE EPIMERASE, CHLOROPLASTIC"/>
    <property type="match status" value="1"/>
</dbReference>
<evidence type="ECO:0000256" key="2">
    <source>
        <dbReference type="ARBA" id="ARBA00010219"/>
    </source>
</evidence>
<dbReference type="InterPro" id="IPR001653">
    <property type="entry name" value="DAP_epimerase_DapF"/>
</dbReference>
<evidence type="ECO:0000313" key="10">
    <source>
        <dbReference type="EMBL" id="ONN27968.1"/>
    </source>
</evidence>
<proteinExistence type="inferred from homology"/>
<protein>
    <recommendedName>
        <fullName evidence="3 8">Diaminopimelate epimerase</fullName>
        <ecNumber evidence="3 8">5.1.1.7</ecNumber>
    </recommendedName>
</protein>
<reference evidence="10 11" key="1">
    <citation type="submission" date="2015-06" db="EMBL/GenBank/DDBJ databases">
        <title>Genome sequencing of Thermotogales isolates from hydrothermal vents.</title>
        <authorList>
            <person name="Haverkamp T.H."/>
            <person name="Kublanov I.V."/>
            <person name="Nesbo C.L."/>
        </authorList>
    </citation>
    <scope>NUCLEOTIDE SEQUENCE [LARGE SCALE GENOMIC DNA]</scope>
    <source>
        <strain evidence="11">ik275mar</strain>
    </source>
</reference>
<comment type="caution">
    <text evidence="10">The sequence shown here is derived from an EMBL/GenBank/DDBJ whole genome shotgun (WGS) entry which is preliminary data.</text>
</comment>
<evidence type="ECO:0000256" key="9">
    <source>
        <dbReference type="PROSITE-ProRule" id="PRU10125"/>
    </source>
</evidence>
<accession>A0ABX3IKW4</accession>
<dbReference type="SUPFAM" id="SSF54506">
    <property type="entry name" value="Diaminopimelate epimerase-like"/>
    <property type="match status" value="2"/>
</dbReference>
<comment type="pathway">
    <text evidence="1">Amino-acid biosynthesis; L-lysine biosynthesis via DAP pathway; DL-2,6-diaminopimelate from LL-2,6-diaminopimelate: step 1/1.</text>
</comment>
<keyword evidence="6" id="KW-0413">Isomerase</keyword>
<organism evidence="10 11">
    <name type="scientific">Thermosipho affectus</name>
    <dbReference type="NCBI Taxonomy" id="660294"/>
    <lineage>
        <taxon>Bacteria</taxon>
        <taxon>Thermotogati</taxon>
        <taxon>Thermotogota</taxon>
        <taxon>Thermotogae</taxon>
        <taxon>Thermotogales</taxon>
        <taxon>Fervidobacteriaceae</taxon>
        <taxon>Thermosipho</taxon>
    </lineage>
</organism>
<evidence type="ECO:0000256" key="8">
    <source>
        <dbReference type="NCBIfam" id="TIGR00652"/>
    </source>
</evidence>
<evidence type="ECO:0000256" key="5">
    <source>
        <dbReference type="ARBA" id="ARBA00023154"/>
    </source>
</evidence>
<evidence type="ECO:0000256" key="1">
    <source>
        <dbReference type="ARBA" id="ARBA00005196"/>
    </source>
</evidence>
<evidence type="ECO:0000256" key="4">
    <source>
        <dbReference type="ARBA" id="ARBA00022605"/>
    </source>
</evidence>
<evidence type="ECO:0000256" key="7">
    <source>
        <dbReference type="ARBA" id="ARBA00051712"/>
    </source>
</evidence>
<dbReference type="PROSITE" id="PS01326">
    <property type="entry name" value="DAP_EPIMERASE"/>
    <property type="match status" value="1"/>
</dbReference>
<gene>
    <name evidence="10" type="ORF">XJ44_00920</name>
</gene>
<dbReference type="EMBL" id="LBFC01000003">
    <property type="protein sequence ID" value="ONN27968.1"/>
    <property type="molecule type" value="Genomic_DNA"/>
</dbReference>
<dbReference type="RefSeq" id="WP_075665210.1">
    <property type="nucleotide sequence ID" value="NZ_LBFC01000003.1"/>
</dbReference>
<evidence type="ECO:0000313" key="11">
    <source>
        <dbReference type="Proteomes" id="UP000242616"/>
    </source>
</evidence>
<dbReference type="InterPro" id="IPR018510">
    <property type="entry name" value="DAP_epimerase_AS"/>
</dbReference>
<keyword evidence="11" id="KW-1185">Reference proteome</keyword>
<evidence type="ECO:0000256" key="6">
    <source>
        <dbReference type="ARBA" id="ARBA00023235"/>
    </source>
</evidence>
<keyword evidence="4" id="KW-0028">Amino-acid biosynthesis</keyword>